<comment type="caution">
    <text evidence="1">The sequence shown here is derived from an EMBL/GenBank/DDBJ whole genome shotgun (WGS) entry which is preliminary data.</text>
</comment>
<evidence type="ECO:0000313" key="2">
    <source>
        <dbReference type="Proteomes" id="UP000234240"/>
    </source>
</evidence>
<sequence length="59" mass="6815">MAMTFDNLREFIAPGGRYELYTDGEEVIWVLPLADDQIIITPESYEALLNQYGYKIVPM</sequence>
<dbReference type="EMBL" id="PJZF01000003">
    <property type="protein sequence ID" value="PLR40642.1"/>
    <property type="molecule type" value="Genomic_DNA"/>
</dbReference>
<gene>
    <name evidence="1" type="ORF">CYR55_04965</name>
</gene>
<accession>A0A2N5EDQ1</accession>
<keyword evidence="2" id="KW-1185">Reference proteome</keyword>
<organism evidence="1 2">
    <name type="scientific">Chimaeribacter californicus</name>
    <dbReference type="NCBI Taxonomy" id="2060067"/>
    <lineage>
        <taxon>Bacteria</taxon>
        <taxon>Pseudomonadati</taxon>
        <taxon>Pseudomonadota</taxon>
        <taxon>Gammaproteobacteria</taxon>
        <taxon>Enterobacterales</taxon>
        <taxon>Yersiniaceae</taxon>
        <taxon>Chimaeribacter</taxon>
    </lineage>
</organism>
<dbReference type="AlphaFoldDB" id="A0A2N5EDQ1"/>
<evidence type="ECO:0000313" key="1">
    <source>
        <dbReference type="EMBL" id="PLR40642.1"/>
    </source>
</evidence>
<reference evidence="1 2" key="1">
    <citation type="submission" date="2017-12" db="EMBL/GenBank/DDBJ databases">
        <title>Characterization of six clinical isolates of Enterochimera gen. nov., a novel genus of the Yersiniaciae family and the three species Enterochimera arupensis sp. nov., Enterochimera coloradensis sp. nov, and Enterochimera californica sp. nov.</title>
        <authorList>
            <person name="Rossi A."/>
            <person name="Fisher M."/>
        </authorList>
    </citation>
    <scope>NUCLEOTIDE SEQUENCE [LARGE SCALE GENOMIC DNA]</scope>
    <source>
        <strain evidence="2">2015-Iso6</strain>
    </source>
</reference>
<dbReference type="Proteomes" id="UP000234240">
    <property type="component" value="Unassembled WGS sequence"/>
</dbReference>
<proteinExistence type="predicted"/>
<name>A0A2N5EDQ1_9GAMM</name>
<protein>
    <submittedName>
        <fullName evidence="1">Uncharacterized protein</fullName>
    </submittedName>
</protein>